<protein>
    <submittedName>
        <fullName evidence="4">Serpin-ZXA-like protein</fullName>
    </submittedName>
</protein>
<dbReference type="GO" id="GO:0005615">
    <property type="term" value="C:extracellular space"/>
    <property type="evidence" value="ECO:0007669"/>
    <property type="project" value="InterPro"/>
</dbReference>
<evidence type="ECO:0000256" key="1">
    <source>
        <dbReference type="ARBA" id="ARBA00009500"/>
    </source>
</evidence>
<accession>A0A833V8G3</accession>
<dbReference type="SUPFAM" id="SSF56574">
    <property type="entry name" value="Serpins"/>
    <property type="match status" value="1"/>
</dbReference>
<dbReference type="CDD" id="cd02043">
    <property type="entry name" value="serpinP_plants"/>
    <property type="match status" value="1"/>
</dbReference>
<dbReference type="GO" id="GO:0004867">
    <property type="term" value="F:serine-type endopeptidase inhibitor activity"/>
    <property type="evidence" value="ECO:0007669"/>
    <property type="project" value="InterPro"/>
</dbReference>
<name>A0A833V8G3_9POAL</name>
<evidence type="ECO:0000313" key="5">
    <source>
        <dbReference type="Proteomes" id="UP000623129"/>
    </source>
</evidence>
<dbReference type="PANTHER" id="PTHR11461:SF211">
    <property type="entry name" value="GH10112P-RELATED"/>
    <property type="match status" value="1"/>
</dbReference>
<dbReference type="InterPro" id="IPR042185">
    <property type="entry name" value="Serpin_sf_2"/>
</dbReference>
<gene>
    <name evidence="4" type="ORF">FCM35_KLT05755</name>
</gene>
<dbReference type="Proteomes" id="UP000623129">
    <property type="component" value="Unassembled WGS sequence"/>
</dbReference>
<dbReference type="OrthoDB" id="1063785at2759"/>
<dbReference type="SMART" id="SM00093">
    <property type="entry name" value="SERPIN"/>
    <property type="match status" value="1"/>
</dbReference>
<organism evidence="4 5">
    <name type="scientific">Carex littledalei</name>
    <dbReference type="NCBI Taxonomy" id="544730"/>
    <lineage>
        <taxon>Eukaryota</taxon>
        <taxon>Viridiplantae</taxon>
        <taxon>Streptophyta</taxon>
        <taxon>Embryophyta</taxon>
        <taxon>Tracheophyta</taxon>
        <taxon>Spermatophyta</taxon>
        <taxon>Magnoliopsida</taxon>
        <taxon>Liliopsida</taxon>
        <taxon>Poales</taxon>
        <taxon>Cyperaceae</taxon>
        <taxon>Cyperoideae</taxon>
        <taxon>Cariceae</taxon>
        <taxon>Carex</taxon>
        <taxon>Carex subgen. Euthyceras</taxon>
    </lineage>
</organism>
<dbReference type="AlphaFoldDB" id="A0A833V8G3"/>
<dbReference type="InterPro" id="IPR023795">
    <property type="entry name" value="Serpin_CS"/>
</dbReference>
<dbReference type="EMBL" id="SWLB01000015">
    <property type="protein sequence ID" value="KAF3328677.1"/>
    <property type="molecule type" value="Genomic_DNA"/>
</dbReference>
<keyword evidence="5" id="KW-1185">Reference proteome</keyword>
<sequence length="401" mass="44795">MDLKLRDAITSQTSFSLRLSTHLLSVPGSSNSNLAFSPLSLHSVLALLTAGATGSTLQQLLSFLGSNGTSDLSTLHSHISNVLLADGSRHRGPCLRYAGGVWVDASTNLNNSFREIAGSVYKAQAHPLPFRSMPEECRNQINKWVEETTAGHIKNLLTPGLVTSDTRLILGNALYFKGAWDESFNPLFTKTNIFHLIDESSIEIPFMASKKRQFISVYDDFKVLKLPYEQGEDRKQFSFYIFLPNTFNGLLNLSMKLSSEPDFLNRHIPMKKVLVGDFRIPKFKISMEIKFSGILKNLGLVMPFTMTGDFSKMVESSDVREYYVSEIVHKCFVGVNEEGTEAAAASAALVRYGFWQQMGEPIEFPIDFVADHPFLFLIREDTSGVVFFTGHLLNPLLTEQI</sequence>
<comment type="caution">
    <text evidence="4">The sequence shown here is derived from an EMBL/GenBank/DDBJ whole genome shotgun (WGS) entry which is preliminary data.</text>
</comment>
<dbReference type="Pfam" id="PF00079">
    <property type="entry name" value="Serpin"/>
    <property type="match status" value="1"/>
</dbReference>
<reference evidence="4" key="1">
    <citation type="submission" date="2020-01" db="EMBL/GenBank/DDBJ databases">
        <title>Genome sequence of Kobresia littledalei, the first chromosome-level genome in the family Cyperaceae.</title>
        <authorList>
            <person name="Qu G."/>
        </authorList>
    </citation>
    <scope>NUCLEOTIDE SEQUENCE</scope>
    <source>
        <strain evidence="4">C.B.Clarke</strain>
        <tissue evidence="4">Leaf</tissue>
    </source>
</reference>
<dbReference type="Gene3D" id="3.30.497.10">
    <property type="entry name" value="Antithrombin, subunit I, domain 2"/>
    <property type="match status" value="1"/>
</dbReference>
<evidence type="ECO:0000313" key="4">
    <source>
        <dbReference type="EMBL" id="KAF3328677.1"/>
    </source>
</evidence>
<dbReference type="PROSITE" id="PS00284">
    <property type="entry name" value="SERPIN"/>
    <property type="match status" value="1"/>
</dbReference>
<dbReference type="PANTHER" id="PTHR11461">
    <property type="entry name" value="SERINE PROTEASE INHIBITOR, SERPIN"/>
    <property type="match status" value="1"/>
</dbReference>
<feature type="domain" description="Serpin" evidence="3">
    <location>
        <begin position="17"/>
        <end position="395"/>
    </location>
</feature>
<dbReference type="InterPro" id="IPR000215">
    <property type="entry name" value="Serpin_fam"/>
</dbReference>
<dbReference type="InterPro" id="IPR042178">
    <property type="entry name" value="Serpin_sf_1"/>
</dbReference>
<proteinExistence type="inferred from homology"/>
<dbReference type="InterPro" id="IPR023796">
    <property type="entry name" value="Serpin_dom"/>
</dbReference>
<comment type="similarity">
    <text evidence="1 2">Belongs to the serpin family.</text>
</comment>
<dbReference type="Gene3D" id="2.30.39.10">
    <property type="entry name" value="Alpha-1-antitrypsin, domain 1"/>
    <property type="match status" value="1"/>
</dbReference>
<evidence type="ECO:0000259" key="3">
    <source>
        <dbReference type="SMART" id="SM00093"/>
    </source>
</evidence>
<dbReference type="InterPro" id="IPR036186">
    <property type="entry name" value="Serpin_sf"/>
</dbReference>
<evidence type="ECO:0000256" key="2">
    <source>
        <dbReference type="RuleBase" id="RU000411"/>
    </source>
</evidence>